<evidence type="ECO:0000313" key="2">
    <source>
        <dbReference type="EMBL" id="CAG6664086.1"/>
    </source>
</evidence>
<dbReference type="AlphaFoldDB" id="A0A8D8S6R2"/>
<protein>
    <submittedName>
        <fullName evidence="2">Uncharacterized protein</fullName>
    </submittedName>
</protein>
<name>A0A8D8S6R2_9HEMI</name>
<evidence type="ECO:0000256" key="1">
    <source>
        <dbReference type="SAM" id="MobiDB-lite"/>
    </source>
</evidence>
<dbReference type="EMBL" id="HBUF01206799">
    <property type="protein sequence ID" value="CAG6664086.1"/>
    <property type="molecule type" value="Transcribed_RNA"/>
</dbReference>
<feature type="region of interest" description="Disordered" evidence="1">
    <location>
        <begin position="50"/>
        <end position="75"/>
    </location>
</feature>
<proteinExistence type="predicted"/>
<sequence>MSCDRLARLRLLSLRYSPYSISRYIGQVTTRLGIRRASLSRSTGLRIDRGASSGSTAGAVVHLTNNDEEKRKSKGHVMHGAALGPAFETCMLSFSTLIRVYTGTKN</sequence>
<reference evidence="2" key="1">
    <citation type="submission" date="2021-05" db="EMBL/GenBank/DDBJ databases">
        <authorList>
            <person name="Alioto T."/>
            <person name="Alioto T."/>
            <person name="Gomez Garrido J."/>
        </authorList>
    </citation>
    <scope>NUCLEOTIDE SEQUENCE</scope>
</reference>
<accession>A0A8D8S6R2</accession>
<organism evidence="2">
    <name type="scientific">Cacopsylla melanoneura</name>
    <dbReference type="NCBI Taxonomy" id="428564"/>
    <lineage>
        <taxon>Eukaryota</taxon>
        <taxon>Metazoa</taxon>
        <taxon>Ecdysozoa</taxon>
        <taxon>Arthropoda</taxon>
        <taxon>Hexapoda</taxon>
        <taxon>Insecta</taxon>
        <taxon>Pterygota</taxon>
        <taxon>Neoptera</taxon>
        <taxon>Paraneoptera</taxon>
        <taxon>Hemiptera</taxon>
        <taxon>Sternorrhyncha</taxon>
        <taxon>Psylloidea</taxon>
        <taxon>Psyllidae</taxon>
        <taxon>Psyllinae</taxon>
        <taxon>Cacopsylla</taxon>
    </lineage>
</organism>